<dbReference type="Gene3D" id="3.40.50.2300">
    <property type="match status" value="2"/>
</dbReference>
<gene>
    <name evidence="22" type="primary">barA_3</name>
    <name evidence="22" type="ORF">Poly51_31810</name>
</gene>
<feature type="region of interest" description="Disordered" evidence="16">
    <location>
        <begin position="1068"/>
        <end position="1115"/>
    </location>
</feature>
<evidence type="ECO:0000259" key="19">
    <source>
        <dbReference type="PROSITE" id="PS50112"/>
    </source>
</evidence>
<dbReference type="SMART" id="SM00086">
    <property type="entry name" value="PAC"/>
    <property type="match status" value="2"/>
</dbReference>
<evidence type="ECO:0000256" key="13">
    <source>
        <dbReference type="ARBA" id="ARBA00023136"/>
    </source>
</evidence>
<dbReference type="InterPro" id="IPR036890">
    <property type="entry name" value="HATPase_C_sf"/>
</dbReference>
<dbReference type="PRINTS" id="PR00344">
    <property type="entry name" value="BCTRLSENSOR"/>
</dbReference>
<evidence type="ECO:0000256" key="7">
    <source>
        <dbReference type="ARBA" id="ARBA00022692"/>
    </source>
</evidence>
<dbReference type="SMART" id="SM00388">
    <property type="entry name" value="HisKA"/>
    <property type="match status" value="1"/>
</dbReference>
<dbReference type="InterPro" id="IPR035965">
    <property type="entry name" value="PAS-like_dom_sf"/>
</dbReference>
<feature type="domain" description="HPt" evidence="21">
    <location>
        <begin position="1128"/>
        <end position="1221"/>
    </location>
</feature>
<dbReference type="FunFam" id="3.30.565.10:FF:000078">
    <property type="entry name" value="Two-component sensor histidine kinase"/>
    <property type="match status" value="1"/>
</dbReference>
<dbReference type="OrthoDB" id="9762493at2"/>
<accession>A0A5C6EZG4</accession>
<dbReference type="PROSITE" id="PS50112">
    <property type="entry name" value="PAS"/>
    <property type="match status" value="2"/>
</dbReference>
<feature type="domain" description="Response regulatory" evidence="18">
    <location>
        <begin position="802"/>
        <end position="923"/>
    </location>
</feature>
<dbReference type="Gene3D" id="3.30.450.20">
    <property type="entry name" value="PAS domain"/>
    <property type="match status" value="4"/>
</dbReference>
<keyword evidence="12" id="KW-0902">Two-component regulatory system</keyword>
<dbReference type="SUPFAM" id="SSF47384">
    <property type="entry name" value="Homodimeric domain of signal transducing histidine kinase"/>
    <property type="match status" value="1"/>
</dbReference>
<evidence type="ECO:0000256" key="2">
    <source>
        <dbReference type="ARBA" id="ARBA00004651"/>
    </source>
</evidence>
<feature type="domain" description="PAS" evidence="19">
    <location>
        <begin position="411"/>
        <end position="452"/>
    </location>
</feature>
<dbReference type="EMBL" id="SJPW01000004">
    <property type="protein sequence ID" value="TWU54462.1"/>
    <property type="molecule type" value="Genomic_DNA"/>
</dbReference>
<dbReference type="EC" id="2.7.13.3" evidence="3"/>
<evidence type="ECO:0000256" key="14">
    <source>
        <dbReference type="PROSITE-ProRule" id="PRU00110"/>
    </source>
</evidence>
<dbReference type="InterPro" id="IPR003661">
    <property type="entry name" value="HisK_dim/P_dom"/>
</dbReference>
<feature type="domain" description="Response regulatory" evidence="18">
    <location>
        <begin position="947"/>
        <end position="1065"/>
    </location>
</feature>
<keyword evidence="23" id="KW-1185">Reference proteome</keyword>
<dbReference type="PROSITE" id="PS50113">
    <property type="entry name" value="PAC"/>
    <property type="match status" value="3"/>
</dbReference>
<dbReference type="InterPro" id="IPR011006">
    <property type="entry name" value="CheY-like_superfamily"/>
</dbReference>
<sequence>MTDLAGRSDDSTATDAPNALKRLATEFRWIASIDGDWKWVGPSAEHVFECSAAELIGDRDQRLSRIHENDRASVIAAINRVADASSAIDDENCGSPIEIEYRITKPDGKAFWLHDTMVRQIDRANNESDQSGDNAFIHGLTRIVEDRRHIELALNDAEAVYLSLVESLPLSILRKDVRGRIQYANARACEQIGLDVEDLIGKCDFDLFPADLAKKYMADDLEVIQSGKLYHDVERHQVADDKQMHVEVWKAPVHSARGDVVGIQIMFWDITNQMDAEHQVEFERFLLSTLLETVPDSVYFKDAESRFIRLSRSCAAKFGLDEPRLAIGKSDADFFSREHARNAMADERQVMETGQPILAQIEHETYDDGIETWCSTTKVPLQDKGGRVIGTFGISRDVTEEKRAERELARERDLLKTIINNVPDLIYVKDRAGRFVTANASLLNLLKLESAEHLLGRTDYDFSPPELACDYVADDQNVMRHRRPLLDREESHRTSDGSAICLLTTKVPLFDPNGDVIGVVGIGHDITERKRADEELLAAKEIADKANRAKGDFLANMSHEIRTPMNAIIGMTDLVLDTPLDPNQRSFLSMVQESADSLLSIINDILDFSKIEAGKLDLDPSVFEVRECLGDTMKTLGVKAHTKGIELAFRIAPEVPRFAIADAGRLRQVLINLVGNAIKFTEKGEVVVDVRLADDVASDASTGDQSVEVVVRDTGIGIEPEKYASIFHEFEQADTSTTRKFGGTGLGLAISSRLARLLGGEIQVESEVGVGSCFSFRVDLKSAPEHIESTQKRGVVVVGGTKVLAVDDNETNRLILSEILTNWGMIATLAESGQQALDAMRCDASSGVPYALVISDVNMPHMSGYDFITEVRSDDAIRSTPIVILTSGDREGERKIAESLDVRQRLMKPVKQSELFDAIVRVLGVNASEDAHTIDSQDSDKWIDGLRILLAEDNEINQRLAVGLLTKDGHSVDVACDGGEAVKMLALKKYDVVLMDVQMPVMDGYEATHQIRMTEQSSGEHIPIIAMTAHAMKGDREKCLDAGMDEYVPKPIRVASLREKLLAVRASGSAKSTEVVNPSETPNNRNHPMTSENQDKPMADQVDTNESEADAGPSAIDWQQALVTVGGDEHLMNELMGVYLGEVSSLLRAFERAIQSDDRGSLRRAAHTLKGASLSVGAMPTSRVAEVLELGCETASTDELTEQLAMTKASAQMAVRAIEQHLNKEAPSK</sequence>
<dbReference type="Proteomes" id="UP000318288">
    <property type="component" value="Unassembled WGS sequence"/>
</dbReference>
<dbReference type="CDD" id="cd00088">
    <property type="entry name" value="HPT"/>
    <property type="match status" value="1"/>
</dbReference>
<feature type="compositionally biased region" description="Polar residues" evidence="16">
    <location>
        <begin position="1069"/>
        <end position="1092"/>
    </location>
</feature>
<dbReference type="AlphaFoldDB" id="A0A5C6EZG4"/>
<dbReference type="InterPro" id="IPR000014">
    <property type="entry name" value="PAS"/>
</dbReference>
<evidence type="ECO:0000256" key="16">
    <source>
        <dbReference type="SAM" id="MobiDB-lite"/>
    </source>
</evidence>
<dbReference type="InterPro" id="IPR003594">
    <property type="entry name" value="HATPase_dom"/>
</dbReference>
<evidence type="ECO:0000256" key="5">
    <source>
        <dbReference type="ARBA" id="ARBA00022553"/>
    </source>
</evidence>
<keyword evidence="8" id="KW-0547">Nucleotide-binding</keyword>
<dbReference type="Gene3D" id="1.10.287.130">
    <property type="match status" value="1"/>
</dbReference>
<dbReference type="Gene3D" id="1.20.120.160">
    <property type="entry name" value="HPT domain"/>
    <property type="match status" value="1"/>
</dbReference>
<dbReference type="FunFam" id="1.10.287.130:FF:000002">
    <property type="entry name" value="Two-component osmosensing histidine kinase"/>
    <property type="match status" value="1"/>
</dbReference>
<keyword evidence="10" id="KW-0067">ATP-binding</keyword>
<dbReference type="Pfam" id="PF08448">
    <property type="entry name" value="PAS_4"/>
    <property type="match status" value="3"/>
</dbReference>
<dbReference type="InterPro" id="IPR008207">
    <property type="entry name" value="Sig_transdc_His_kin_Hpt_dom"/>
</dbReference>
<evidence type="ECO:0000313" key="22">
    <source>
        <dbReference type="EMBL" id="TWU54462.1"/>
    </source>
</evidence>
<dbReference type="Pfam" id="PF01627">
    <property type="entry name" value="Hpt"/>
    <property type="match status" value="1"/>
</dbReference>
<keyword evidence="9 22" id="KW-0418">Kinase</keyword>
<evidence type="ECO:0000259" key="21">
    <source>
        <dbReference type="PROSITE" id="PS50894"/>
    </source>
</evidence>
<feature type="domain" description="PAC" evidence="20">
    <location>
        <begin position="486"/>
        <end position="538"/>
    </location>
</feature>
<dbReference type="GO" id="GO:0005524">
    <property type="term" value="F:ATP binding"/>
    <property type="evidence" value="ECO:0007669"/>
    <property type="project" value="UniProtKB-KW"/>
</dbReference>
<dbReference type="SUPFAM" id="SSF52172">
    <property type="entry name" value="CheY-like"/>
    <property type="match status" value="2"/>
</dbReference>
<dbReference type="CDD" id="cd00130">
    <property type="entry name" value="PAS"/>
    <property type="match status" value="4"/>
</dbReference>
<name>A0A5C6EZG4_9BACT</name>
<feature type="domain" description="PAC" evidence="20">
    <location>
        <begin position="97"/>
        <end position="156"/>
    </location>
</feature>
<evidence type="ECO:0000313" key="23">
    <source>
        <dbReference type="Proteomes" id="UP000318288"/>
    </source>
</evidence>
<feature type="domain" description="Histidine kinase" evidence="17">
    <location>
        <begin position="556"/>
        <end position="782"/>
    </location>
</feature>
<dbReference type="CDD" id="cd00082">
    <property type="entry name" value="HisKA"/>
    <property type="match status" value="1"/>
</dbReference>
<feature type="domain" description="PAS" evidence="19">
    <location>
        <begin position="157"/>
        <end position="236"/>
    </location>
</feature>
<dbReference type="PANTHER" id="PTHR45339">
    <property type="entry name" value="HYBRID SIGNAL TRANSDUCTION HISTIDINE KINASE J"/>
    <property type="match status" value="1"/>
</dbReference>
<feature type="modified residue" description="4-aspartylphosphate" evidence="15">
    <location>
        <position position="856"/>
    </location>
</feature>
<evidence type="ECO:0000256" key="8">
    <source>
        <dbReference type="ARBA" id="ARBA00022741"/>
    </source>
</evidence>
<dbReference type="InterPro" id="IPR013655">
    <property type="entry name" value="PAS_fold_3"/>
</dbReference>
<evidence type="ECO:0000256" key="3">
    <source>
        <dbReference type="ARBA" id="ARBA00012438"/>
    </source>
</evidence>
<dbReference type="RefSeq" id="WP_146458683.1">
    <property type="nucleotide sequence ID" value="NZ_SJPW01000004.1"/>
</dbReference>
<evidence type="ECO:0000256" key="12">
    <source>
        <dbReference type="ARBA" id="ARBA00023012"/>
    </source>
</evidence>
<evidence type="ECO:0000256" key="9">
    <source>
        <dbReference type="ARBA" id="ARBA00022777"/>
    </source>
</evidence>
<evidence type="ECO:0000256" key="1">
    <source>
        <dbReference type="ARBA" id="ARBA00000085"/>
    </source>
</evidence>
<dbReference type="InterPro" id="IPR000700">
    <property type="entry name" value="PAS-assoc_C"/>
</dbReference>
<dbReference type="InterPro" id="IPR013656">
    <property type="entry name" value="PAS_4"/>
</dbReference>
<evidence type="ECO:0000259" key="17">
    <source>
        <dbReference type="PROSITE" id="PS50109"/>
    </source>
</evidence>
<dbReference type="SMART" id="SM00387">
    <property type="entry name" value="HATPase_c"/>
    <property type="match status" value="1"/>
</dbReference>
<feature type="modified residue" description="Phosphohistidine" evidence="14">
    <location>
        <position position="1167"/>
    </location>
</feature>
<feature type="modified residue" description="4-aspartylphosphate" evidence="15">
    <location>
        <position position="996"/>
    </location>
</feature>
<keyword evidence="11" id="KW-1133">Transmembrane helix</keyword>
<dbReference type="InterPro" id="IPR036097">
    <property type="entry name" value="HisK_dim/P_sf"/>
</dbReference>
<evidence type="ECO:0000256" key="6">
    <source>
        <dbReference type="ARBA" id="ARBA00022679"/>
    </source>
</evidence>
<organism evidence="22 23">
    <name type="scientific">Rubripirellula tenax</name>
    <dbReference type="NCBI Taxonomy" id="2528015"/>
    <lineage>
        <taxon>Bacteria</taxon>
        <taxon>Pseudomonadati</taxon>
        <taxon>Planctomycetota</taxon>
        <taxon>Planctomycetia</taxon>
        <taxon>Pirellulales</taxon>
        <taxon>Pirellulaceae</taxon>
        <taxon>Rubripirellula</taxon>
    </lineage>
</organism>
<comment type="subcellular location">
    <subcellularLocation>
        <location evidence="2">Cell membrane</location>
        <topology evidence="2">Multi-pass membrane protein</topology>
    </subcellularLocation>
</comment>
<keyword evidence="13" id="KW-0472">Membrane</keyword>
<evidence type="ECO:0000256" key="10">
    <source>
        <dbReference type="ARBA" id="ARBA00022840"/>
    </source>
</evidence>
<dbReference type="Gene3D" id="3.30.565.10">
    <property type="entry name" value="Histidine kinase-like ATPase, C-terminal domain"/>
    <property type="match status" value="1"/>
</dbReference>
<proteinExistence type="predicted"/>
<dbReference type="CDD" id="cd00156">
    <property type="entry name" value="REC"/>
    <property type="match status" value="1"/>
</dbReference>
<evidence type="ECO:0000256" key="11">
    <source>
        <dbReference type="ARBA" id="ARBA00022989"/>
    </source>
</evidence>
<evidence type="ECO:0000256" key="15">
    <source>
        <dbReference type="PROSITE-ProRule" id="PRU00169"/>
    </source>
</evidence>
<keyword evidence="4" id="KW-1003">Cell membrane</keyword>
<protein>
    <recommendedName>
        <fullName evidence="3">histidine kinase</fullName>
        <ecNumber evidence="3">2.7.13.3</ecNumber>
    </recommendedName>
</protein>
<dbReference type="PANTHER" id="PTHR45339:SF1">
    <property type="entry name" value="HYBRID SIGNAL TRANSDUCTION HISTIDINE KINASE J"/>
    <property type="match status" value="1"/>
</dbReference>
<keyword evidence="5 15" id="KW-0597">Phosphoprotein</keyword>
<evidence type="ECO:0000259" key="18">
    <source>
        <dbReference type="PROSITE" id="PS50110"/>
    </source>
</evidence>
<dbReference type="CDD" id="cd16922">
    <property type="entry name" value="HATPase_EvgS-ArcB-TorS-like"/>
    <property type="match status" value="1"/>
</dbReference>
<dbReference type="PROSITE" id="PS50109">
    <property type="entry name" value="HIS_KIN"/>
    <property type="match status" value="1"/>
</dbReference>
<reference evidence="22 23" key="1">
    <citation type="submission" date="2019-02" db="EMBL/GenBank/DDBJ databases">
        <title>Deep-cultivation of Planctomycetes and their phenomic and genomic characterization uncovers novel biology.</title>
        <authorList>
            <person name="Wiegand S."/>
            <person name="Jogler M."/>
            <person name="Boedeker C."/>
            <person name="Pinto D."/>
            <person name="Vollmers J."/>
            <person name="Rivas-Marin E."/>
            <person name="Kohn T."/>
            <person name="Peeters S.H."/>
            <person name="Heuer A."/>
            <person name="Rast P."/>
            <person name="Oberbeckmann S."/>
            <person name="Bunk B."/>
            <person name="Jeske O."/>
            <person name="Meyerdierks A."/>
            <person name="Storesund J.E."/>
            <person name="Kallscheuer N."/>
            <person name="Luecker S."/>
            <person name="Lage O.M."/>
            <person name="Pohl T."/>
            <person name="Merkel B.J."/>
            <person name="Hornburger P."/>
            <person name="Mueller R.-W."/>
            <person name="Bruemmer F."/>
            <person name="Labrenz M."/>
            <person name="Spormann A.M."/>
            <person name="Op Den Camp H."/>
            <person name="Overmann J."/>
            <person name="Amann R."/>
            <person name="Jetten M.S.M."/>
            <person name="Mascher T."/>
            <person name="Medema M.H."/>
            <person name="Devos D.P."/>
            <person name="Kaster A.-K."/>
            <person name="Ovreas L."/>
            <person name="Rohde M."/>
            <person name="Galperin M.Y."/>
            <person name="Jogler C."/>
        </authorList>
    </citation>
    <scope>NUCLEOTIDE SEQUENCE [LARGE SCALE GENOMIC DNA]</scope>
    <source>
        <strain evidence="22 23">Poly51</strain>
    </source>
</reference>
<dbReference type="SUPFAM" id="SSF47226">
    <property type="entry name" value="Histidine-containing phosphotransfer domain, HPT domain"/>
    <property type="match status" value="1"/>
</dbReference>
<keyword evidence="6 22" id="KW-0808">Transferase</keyword>
<dbReference type="Pfam" id="PF02518">
    <property type="entry name" value="HATPase_c"/>
    <property type="match status" value="1"/>
</dbReference>
<dbReference type="Pfam" id="PF08447">
    <property type="entry name" value="PAS_3"/>
    <property type="match status" value="1"/>
</dbReference>
<dbReference type="PROSITE" id="PS50894">
    <property type="entry name" value="HPT"/>
    <property type="match status" value="1"/>
</dbReference>
<dbReference type="PROSITE" id="PS50110">
    <property type="entry name" value="RESPONSE_REGULATORY"/>
    <property type="match status" value="2"/>
</dbReference>
<dbReference type="CDD" id="cd17546">
    <property type="entry name" value="REC_hyHK_CKI1_RcsC-like"/>
    <property type="match status" value="1"/>
</dbReference>
<comment type="caution">
    <text evidence="22">The sequence shown here is derived from an EMBL/GenBank/DDBJ whole genome shotgun (WGS) entry which is preliminary data.</text>
</comment>
<feature type="domain" description="PAC" evidence="20">
    <location>
        <begin position="355"/>
        <end position="410"/>
    </location>
</feature>
<dbReference type="Pfam" id="PF00512">
    <property type="entry name" value="HisKA"/>
    <property type="match status" value="1"/>
</dbReference>
<comment type="catalytic activity">
    <reaction evidence="1">
        <text>ATP + protein L-histidine = ADP + protein N-phospho-L-histidine.</text>
        <dbReference type="EC" id="2.7.13.3"/>
    </reaction>
</comment>
<dbReference type="InterPro" id="IPR036641">
    <property type="entry name" value="HPT_dom_sf"/>
</dbReference>
<dbReference type="SMART" id="SM00091">
    <property type="entry name" value="PAS"/>
    <property type="match status" value="4"/>
</dbReference>
<dbReference type="NCBIfam" id="TIGR00229">
    <property type="entry name" value="sensory_box"/>
    <property type="match status" value="3"/>
</dbReference>
<dbReference type="SMART" id="SM00448">
    <property type="entry name" value="REC"/>
    <property type="match status" value="2"/>
</dbReference>
<dbReference type="SUPFAM" id="SSF55785">
    <property type="entry name" value="PYP-like sensor domain (PAS domain)"/>
    <property type="match status" value="4"/>
</dbReference>
<keyword evidence="7" id="KW-0812">Transmembrane</keyword>
<dbReference type="GO" id="GO:0000155">
    <property type="term" value="F:phosphorelay sensor kinase activity"/>
    <property type="evidence" value="ECO:0007669"/>
    <property type="project" value="InterPro"/>
</dbReference>
<dbReference type="GO" id="GO:0005886">
    <property type="term" value="C:plasma membrane"/>
    <property type="evidence" value="ECO:0007669"/>
    <property type="project" value="UniProtKB-SubCell"/>
</dbReference>
<dbReference type="Pfam" id="PF00072">
    <property type="entry name" value="Response_reg"/>
    <property type="match status" value="2"/>
</dbReference>
<dbReference type="InterPro" id="IPR001789">
    <property type="entry name" value="Sig_transdc_resp-reg_receiver"/>
</dbReference>
<dbReference type="InterPro" id="IPR004358">
    <property type="entry name" value="Sig_transdc_His_kin-like_C"/>
</dbReference>
<evidence type="ECO:0000259" key="20">
    <source>
        <dbReference type="PROSITE" id="PS50113"/>
    </source>
</evidence>
<dbReference type="InterPro" id="IPR005467">
    <property type="entry name" value="His_kinase_dom"/>
</dbReference>
<evidence type="ECO:0000256" key="4">
    <source>
        <dbReference type="ARBA" id="ARBA00022475"/>
    </source>
</evidence>
<dbReference type="InterPro" id="IPR001610">
    <property type="entry name" value="PAC"/>
</dbReference>
<dbReference type="SUPFAM" id="SSF55874">
    <property type="entry name" value="ATPase domain of HSP90 chaperone/DNA topoisomerase II/histidine kinase"/>
    <property type="match status" value="1"/>
</dbReference>